<evidence type="ECO:0000256" key="4">
    <source>
        <dbReference type="ARBA" id="ARBA00022827"/>
    </source>
</evidence>
<comment type="caution">
    <text evidence="7">The sequence shown here is derived from an EMBL/GenBank/DDBJ whole genome shotgun (WGS) entry which is preliminary data.</text>
</comment>
<feature type="domain" description="FAD/NAD(P)-binding" evidence="6">
    <location>
        <begin position="4"/>
        <end position="275"/>
    </location>
</feature>
<comment type="cofactor">
    <cofactor evidence="1">
        <name>FAD</name>
        <dbReference type="ChEBI" id="CHEBI:57692"/>
    </cofactor>
</comment>
<keyword evidence="4" id="KW-0274">FAD</keyword>
<dbReference type="InterPro" id="IPR051169">
    <property type="entry name" value="NADH-Q_oxidoreductase"/>
</dbReference>
<evidence type="ECO:0000313" key="7">
    <source>
        <dbReference type="EMBL" id="MBE1537514.1"/>
    </source>
</evidence>
<evidence type="ECO:0000256" key="5">
    <source>
        <dbReference type="ARBA" id="ARBA00023002"/>
    </source>
</evidence>
<evidence type="ECO:0000256" key="3">
    <source>
        <dbReference type="ARBA" id="ARBA00022630"/>
    </source>
</evidence>
<dbReference type="InterPro" id="IPR036188">
    <property type="entry name" value="FAD/NAD-bd_sf"/>
</dbReference>
<dbReference type="Proteomes" id="UP000627838">
    <property type="component" value="Unassembled WGS sequence"/>
</dbReference>
<evidence type="ECO:0000259" key="6">
    <source>
        <dbReference type="Pfam" id="PF07992"/>
    </source>
</evidence>
<evidence type="ECO:0000256" key="1">
    <source>
        <dbReference type="ARBA" id="ARBA00001974"/>
    </source>
</evidence>
<dbReference type="PRINTS" id="PR00368">
    <property type="entry name" value="FADPNR"/>
</dbReference>
<protein>
    <submittedName>
        <fullName evidence="7">NADH dehydrogenase FAD-containing subunit</fullName>
    </submittedName>
</protein>
<dbReference type="Pfam" id="PF07992">
    <property type="entry name" value="Pyr_redox_2"/>
    <property type="match status" value="1"/>
</dbReference>
<dbReference type="SUPFAM" id="SSF51905">
    <property type="entry name" value="FAD/NAD(P)-binding domain"/>
    <property type="match status" value="1"/>
</dbReference>
<gene>
    <name evidence="7" type="ORF">H4W34_007347</name>
</gene>
<keyword evidence="5" id="KW-0560">Oxidoreductase</keyword>
<sequence>MNHRIVVLGAGYAGLGAAKRAARTAGRDAEVTLVNASDRFVERVRLHQLASGGRLDDLPLAGLLDGTGVDLVVARATGLDLDARRVRLGDGRALGYDTLVYALGSAADLDAVPGAREHAFAVAGAAGAERLRDRLPGLGSVAVIGGGLTGIETAAELAEARPGLRVDLVTAGPLGASLGPRARRYLHRTFERLGVAVHENAPVAKVAADGLLLEDGRELPADAAVWAAGFRVPPLAAEAGLGVDERGRVRVDETLRAETHPDVIAVGDAATLEVRGRATRMSCQIGLPMGLHGGNTAAALARGREPARAKPRYVGQCVSLGRRDALVQFSRTDDTPIARAVLTGRAAARTKEAIVRGTVFAMRRPELVARSTPGVR</sequence>
<dbReference type="InterPro" id="IPR023753">
    <property type="entry name" value="FAD/NAD-binding_dom"/>
</dbReference>
<dbReference type="PANTHER" id="PTHR42913:SF3">
    <property type="entry name" value="64 KDA MITOCHONDRIAL NADH DEHYDROGENASE (EUROFUNG)"/>
    <property type="match status" value="1"/>
</dbReference>
<proteinExistence type="inferred from homology"/>
<reference evidence="7 8" key="1">
    <citation type="submission" date="2020-10" db="EMBL/GenBank/DDBJ databases">
        <title>Sequencing the genomes of 1000 actinobacteria strains.</title>
        <authorList>
            <person name="Klenk H.-P."/>
        </authorList>
    </citation>
    <scope>NUCLEOTIDE SEQUENCE [LARGE SCALE GENOMIC DNA]</scope>
    <source>
        <strain evidence="7 8">DSM 46744</strain>
    </source>
</reference>
<dbReference type="EMBL" id="JADBDZ010000001">
    <property type="protein sequence ID" value="MBE1537514.1"/>
    <property type="molecule type" value="Genomic_DNA"/>
</dbReference>
<keyword evidence="3" id="KW-0285">Flavoprotein</keyword>
<name>A0ABR9K3U3_9ACTN</name>
<comment type="similarity">
    <text evidence="2">Belongs to the NADH dehydrogenase family.</text>
</comment>
<organism evidence="7 8">
    <name type="scientific">Actinomadura algeriensis</name>
    <dbReference type="NCBI Taxonomy" id="1679523"/>
    <lineage>
        <taxon>Bacteria</taxon>
        <taxon>Bacillati</taxon>
        <taxon>Actinomycetota</taxon>
        <taxon>Actinomycetes</taxon>
        <taxon>Streptosporangiales</taxon>
        <taxon>Thermomonosporaceae</taxon>
        <taxon>Actinomadura</taxon>
    </lineage>
</organism>
<dbReference type="RefSeq" id="WP_192763376.1">
    <property type="nucleotide sequence ID" value="NZ_JADBDZ010000001.1"/>
</dbReference>
<evidence type="ECO:0000256" key="2">
    <source>
        <dbReference type="ARBA" id="ARBA00005272"/>
    </source>
</evidence>
<dbReference type="Gene3D" id="3.50.50.100">
    <property type="match status" value="1"/>
</dbReference>
<keyword evidence="8" id="KW-1185">Reference proteome</keyword>
<dbReference type="PRINTS" id="PR00469">
    <property type="entry name" value="PNDRDTASEII"/>
</dbReference>
<accession>A0ABR9K3U3</accession>
<evidence type="ECO:0000313" key="8">
    <source>
        <dbReference type="Proteomes" id="UP000627838"/>
    </source>
</evidence>
<dbReference type="PANTHER" id="PTHR42913">
    <property type="entry name" value="APOPTOSIS-INDUCING FACTOR 1"/>
    <property type="match status" value="1"/>
</dbReference>